<comment type="similarity">
    <text evidence="7">Belongs to the TRAP transporter small permease family.</text>
</comment>
<keyword evidence="4 7" id="KW-0812">Transmembrane</keyword>
<feature type="compositionally biased region" description="Basic and acidic residues" evidence="8">
    <location>
        <begin position="20"/>
        <end position="30"/>
    </location>
</feature>
<feature type="transmembrane region" description="Helical" evidence="7">
    <location>
        <begin position="46"/>
        <end position="74"/>
    </location>
</feature>
<dbReference type="RefSeq" id="WP_245728479.1">
    <property type="nucleotide sequence ID" value="NZ_FOHL01000003.1"/>
</dbReference>
<evidence type="ECO:0000313" key="10">
    <source>
        <dbReference type="EMBL" id="SHN55225.1"/>
    </source>
</evidence>
<feature type="domain" description="Tripartite ATP-independent periplasmic transporters DctQ component" evidence="9">
    <location>
        <begin position="59"/>
        <end position="189"/>
    </location>
</feature>
<organism evidence="10 11">
    <name type="scientific">Oceanicella actignis</name>
    <dbReference type="NCBI Taxonomy" id="1189325"/>
    <lineage>
        <taxon>Bacteria</taxon>
        <taxon>Pseudomonadati</taxon>
        <taxon>Pseudomonadota</taxon>
        <taxon>Alphaproteobacteria</taxon>
        <taxon>Rhodobacterales</taxon>
        <taxon>Paracoccaceae</taxon>
        <taxon>Oceanicella</taxon>
    </lineage>
</organism>
<evidence type="ECO:0000256" key="3">
    <source>
        <dbReference type="ARBA" id="ARBA00022475"/>
    </source>
</evidence>
<evidence type="ECO:0000256" key="6">
    <source>
        <dbReference type="ARBA" id="ARBA00023136"/>
    </source>
</evidence>
<protein>
    <recommendedName>
        <fullName evidence="7">TRAP transporter small permease protein</fullName>
    </recommendedName>
</protein>
<keyword evidence="7" id="KW-0997">Cell inner membrane</keyword>
<dbReference type="GO" id="GO:0022857">
    <property type="term" value="F:transmembrane transporter activity"/>
    <property type="evidence" value="ECO:0007669"/>
    <property type="project" value="UniProtKB-UniRule"/>
</dbReference>
<evidence type="ECO:0000313" key="11">
    <source>
        <dbReference type="Proteomes" id="UP000184066"/>
    </source>
</evidence>
<feature type="transmembrane region" description="Helical" evidence="7">
    <location>
        <begin position="80"/>
        <end position="98"/>
    </location>
</feature>
<evidence type="ECO:0000256" key="2">
    <source>
        <dbReference type="ARBA" id="ARBA00022448"/>
    </source>
</evidence>
<evidence type="ECO:0000259" key="9">
    <source>
        <dbReference type="Pfam" id="PF04290"/>
    </source>
</evidence>
<keyword evidence="2 7" id="KW-0813">Transport</keyword>
<evidence type="ECO:0000256" key="5">
    <source>
        <dbReference type="ARBA" id="ARBA00022989"/>
    </source>
</evidence>
<keyword evidence="3" id="KW-1003">Cell membrane</keyword>
<feature type="transmembrane region" description="Helical" evidence="7">
    <location>
        <begin position="163"/>
        <end position="185"/>
    </location>
</feature>
<dbReference type="Pfam" id="PF04290">
    <property type="entry name" value="DctQ"/>
    <property type="match status" value="1"/>
</dbReference>
<dbReference type="AlphaFoldDB" id="A0A1M7S9Z4"/>
<dbReference type="STRING" id="1189325.SAMN04488119_103406"/>
<evidence type="ECO:0000256" key="1">
    <source>
        <dbReference type="ARBA" id="ARBA00004651"/>
    </source>
</evidence>
<comment type="subcellular location">
    <subcellularLocation>
        <location evidence="7">Cell inner membrane</location>
        <topology evidence="7">Multi-pass membrane protein</topology>
    </subcellularLocation>
    <subcellularLocation>
        <location evidence="1">Cell membrane</location>
        <topology evidence="1">Multi-pass membrane protein</topology>
    </subcellularLocation>
</comment>
<evidence type="ECO:0000256" key="7">
    <source>
        <dbReference type="RuleBase" id="RU369079"/>
    </source>
</evidence>
<comment type="function">
    <text evidence="7">Part of the tripartite ATP-independent periplasmic (TRAP) transport system.</text>
</comment>
<evidence type="ECO:0000256" key="8">
    <source>
        <dbReference type="SAM" id="MobiDB-lite"/>
    </source>
</evidence>
<dbReference type="InterPro" id="IPR055348">
    <property type="entry name" value="DctQ"/>
</dbReference>
<feature type="transmembrane region" description="Helical" evidence="7">
    <location>
        <begin position="118"/>
        <end position="143"/>
    </location>
</feature>
<gene>
    <name evidence="10" type="ORF">SAMN05216200_102102</name>
</gene>
<keyword evidence="11" id="KW-1185">Reference proteome</keyword>
<reference evidence="10 11" key="1">
    <citation type="submission" date="2016-12" db="EMBL/GenBank/DDBJ databases">
        <authorList>
            <person name="Song W.-J."/>
            <person name="Kurnit D.M."/>
        </authorList>
    </citation>
    <scope>NUCLEOTIDE SEQUENCE [LARGE SCALE GENOMIC DNA]</scope>
    <source>
        <strain evidence="10 11">CGMCC 1.10808</strain>
    </source>
</reference>
<dbReference type="EMBL" id="FRDL01000002">
    <property type="protein sequence ID" value="SHN55225.1"/>
    <property type="molecule type" value="Genomic_DNA"/>
</dbReference>
<dbReference type="Proteomes" id="UP000184066">
    <property type="component" value="Unassembled WGS sequence"/>
</dbReference>
<accession>A0A1M7S9Z4</accession>
<evidence type="ECO:0000256" key="4">
    <source>
        <dbReference type="ARBA" id="ARBA00022692"/>
    </source>
</evidence>
<keyword evidence="6 7" id="KW-0472">Membrane</keyword>
<keyword evidence="5 7" id="KW-1133">Transmembrane helix</keyword>
<proteinExistence type="inferred from homology"/>
<sequence length="194" mass="20350">MTRENARPAAGDMAGGAARGPHDAPDHAPDDAPGPFERALARAAELWALGGGALLCAVVLMNVWSVVASAVAGAPFPGDFELTEMGVCVAVFAFLPHCQMSGANVTADIFTMGASRRWLAAFSLAGSLAALCFSALLLWRMWFGMTDQMTYGYTTAILQIPHWQAFALILPSLALLAAASAATLARDLRALLRS</sequence>
<name>A0A1M7S9Z4_9RHOB</name>
<dbReference type="GO" id="GO:0005886">
    <property type="term" value="C:plasma membrane"/>
    <property type="evidence" value="ECO:0007669"/>
    <property type="project" value="UniProtKB-SubCell"/>
</dbReference>
<feature type="region of interest" description="Disordered" evidence="8">
    <location>
        <begin position="1"/>
        <end position="34"/>
    </location>
</feature>
<comment type="subunit">
    <text evidence="7">The complex comprises the extracytoplasmic solute receptor protein and the two transmembrane proteins.</text>
</comment>